<keyword evidence="10" id="KW-1185">Reference proteome</keyword>
<feature type="region of interest" description="Disordered" evidence="8">
    <location>
        <begin position="1"/>
        <end position="35"/>
    </location>
</feature>
<evidence type="ECO:0000256" key="1">
    <source>
        <dbReference type="ARBA" id="ARBA00001033"/>
    </source>
</evidence>
<name>A0ABP5Z6I2_9MICO</name>
<keyword evidence="4 7" id="KW-0479">Metal-binding</keyword>
<dbReference type="InterPro" id="IPR033942">
    <property type="entry name" value="IMPase"/>
</dbReference>
<dbReference type="PROSITE" id="PS00629">
    <property type="entry name" value="IMP_1"/>
    <property type="match status" value="1"/>
</dbReference>
<dbReference type="SUPFAM" id="SSF56655">
    <property type="entry name" value="Carbohydrate phosphatase"/>
    <property type="match status" value="1"/>
</dbReference>
<dbReference type="PROSITE" id="PS00630">
    <property type="entry name" value="IMP_2"/>
    <property type="match status" value="1"/>
</dbReference>
<evidence type="ECO:0000256" key="8">
    <source>
        <dbReference type="SAM" id="MobiDB-lite"/>
    </source>
</evidence>
<organism evidence="9 10">
    <name type="scientific">Terrabacter carboxydivorans</name>
    <dbReference type="NCBI Taxonomy" id="619730"/>
    <lineage>
        <taxon>Bacteria</taxon>
        <taxon>Bacillati</taxon>
        <taxon>Actinomycetota</taxon>
        <taxon>Actinomycetes</taxon>
        <taxon>Micrococcales</taxon>
        <taxon>Intrasporangiaceae</taxon>
        <taxon>Terrabacter</taxon>
    </lineage>
</organism>
<evidence type="ECO:0000256" key="5">
    <source>
        <dbReference type="ARBA" id="ARBA00022801"/>
    </source>
</evidence>
<dbReference type="InterPro" id="IPR020550">
    <property type="entry name" value="Inositol_monophosphatase_CS"/>
</dbReference>
<dbReference type="Gene3D" id="3.30.540.10">
    <property type="entry name" value="Fructose-1,6-Bisphosphatase, subunit A, domain 1"/>
    <property type="match status" value="1"/>
</dbReference>
<evidence type="ECO:0000313" key="10">
    <source>
        <dbReference type="Proteomes" id="UP001500730"/>
    </source>
</evidence>
<protein>
    <recommendedName>
        <fullName evidence="7">Inositol-1-monophosphatase</fullName>
        <ecNumber evidence="7">3.1.3.25</ecNumber>
    </recommendedName>
</protein>
<comment type="cofactor">
    <cofactor evidence="2 7">
        <name>Mg(2+)</name>
        <dbReference type="ChEBI" id="CHEBI:18420"/>
    </cofactor>
</comment>
<proteinExistence type="inferred from homology"/>
<evidence type="ECO:0000313" key="9">
    <source>
        <dbReference type="EMBL" id="GAA2491895.1"/>
    </source>
</evidence>
<evidence type="ECO:0000256" key="3">
    <source>
        <dbReference type="ARBA" id="ARBA00009759"/>
    </source>
</evidence>
<dbReference type="CDD" id="cd01639">
    <property type="entry name" value="IMPase"/>
    <property type="match status" value="1"/>
</dbReference>
<comment type="catalytic activity">
    <reaction evidence="1 7">
        <text>a myo-inositol phosphate + H2O = myo-inositol + phosphate</text>
        <dbReference type="Rhea" id="RHEA:24056"/>
        <dbReference type="ChEBI" id="CHEBI:15377"/>
        <dbReference type="ChEBI" id="CHEBI:17268"/>
        <dbReference type="ChEBI" id="CHEBI:43474"/>
        <dbReference type="ChEBI" id="CHEBI:84139"/>
        <dbReference type="EC" id="3.1.3.25"/>
    </reaction>
</comment>
<gene>
    <name evidence="9" type="ORF">GCM10009858_32410</name>
</gene>
<sequence length="329" mass="34380">MRTRLLPQPAPGASRPVRQRLRPAMATTPAGAEGALPQGVTVAGLEDLCIRFATEAARFIRDERPERMGVAATKSSETDVVTVMDRRSEELLHRLIQAARPDDGILGEEGADVAGTSGLTWVIDPIDGTVNYLYEVPAYAVSVAVVLGDARAQGGWVPVAGAVADPCLRLVHHAGRGTGAWTSPEGAEGVGDRRDAPGPDRLSVSAEDRLARTLLATGFGYDPEVRARQAEVLLRVLPQVRDIRRIGSAALDLVRVAEGSVDAYAETGLNAWDLAAGWLVVEEAGGVVVGAEEHGPLSAPGKALTVAAGPALVEQVRSLFVTPSGGASD</sequence>
<dbReference type="InterPro" id="IPR000760">
    <property type="entry name" value="Inositol_monophosphatase-like"/>
</dbReference>
<feature type="region of interest" description="Disordered" evidence="8">
    <location>
        <begin position="179"/>
        <end position="202"/>
    </location>
</feature>
<keyword evidence="6 7" id="KW-0460">Magnesium</keyword>
<reference evidence="10" key="1">
    <citation type="journal article" date="2019" name="Int. J. Syst. Evol. Microbiol.">
        <title>The Global Catalogue of Microorganisms (GCM) 10K type strain sequencing project: providing services to taxonomists for standard genome sequencing and annotation.</title>
        <authorList>
            <consortium name="The Broad Institute Genomics Platform"/>
            <consortium name="The Broad Institute Genome Sequencing Center for Infectious Disease"/>
            <person name="Wu L."/>
            <person name="Ma J."/>
        </authorList>
    </citation>
    <scope>NUCLEOTIDE SEQUENCE [LARGE SCALE GENOMIC DNA]</scope>
    <source>
        <strain evidence="10">JCM 16259</strain>
    </source>
</reference>
<evidence type="ECO:0000256" key="6">
    <source>
        <dbReference type="ARBA" id="ARBA00022842"/>
    </source>
</evidence>
<dbReference type="EC" id="3.1.3.25" evidence="7"/>
<comment type="caution">
    <text evidence="9">The sequence shown here is derived from an EMBL/GenBank/DDBJ whole genome shotgun (WGS) entry which is preliminary data.</text>
</comment>
<accession>A0ABP5Z6I2</accession>
<comment type="similarity">
    <text evidence="3 7">Belongs to the inositol monophosphatase superfamily.</text>
</comment>
<dbReference type="Gene3D" id="3.40.190.80">
    <property type="match status" value="1"/>
</dbReference>
<dbReference type="PANTHER" id="PTHR20854:SF4">
    <property type="entry name" value="INOSITOL-1-MONOPHOSPHATASE-RELATED"/>
    <property type="match status" value="1"/>
</dbReference>
<dbReference type="Pfam" id="PF00459">
    <property type="entry name" value="Inositol_P"/>
    <property type="match status" value="1"/>
</dbReference>
<evidence type="ECO:0000256" key="4">
    <source>
        <dbReference type="ARBA" id="ARBA00022723"/>
    </source>
</evidence>
<dbReference type="EMBL" id="BAAARE010000014">
    <property type="protein sequence ID" value="GAA2491895.1"/>
    <property type="molecule type" value="Genomic_DNA"/>
</dbReference>
<evidence type="ECO:0000256" key="7">
    <source>
        <dbReference type="RuleBase" id="RU364068"/>
    </source>
</evidence>
<keyword evidence="5 7" id="KW-0378">Hydrolase</keyword>
<dbReference type="PRINTS" id="PR00377">
    <property type="entry name" value="IMPHPHTASES"/>
</dbReference>
<evidence type="ECO:0000256" key="2">
    <source>
        <dbReference type="ARBA" id="ARBA00001946"/>
    </source>
</evidence>
<dbReference type="PANTHER" id="PTHR20854">
    <property type="entry name" value="INOSITOL MONOPHOSPHATASE"/>
    <property type="match status" value="1"/>
</dbReference>
<dbReference type="Proteomes" id="UP001500730">
    <property type="component" value="Unassembled WGS sequence"/>
</dbReference>
<dbReference type="InterPro" id="IPR020583">
    <property type="entry name" value="Inositol_monoP_metal-BS"/>
</dbReference>